<dbReference type="AlphaFoldDB" id="A0A9D5JYB8"/>
<dbReference type="PANTHER" id="PTHR30070">
    <property type="entry name" value="HEME EXPORTER PROTEIN B"/>
    <property type="match status" value="1"/>
</dbReference>
<evidence type="ECO:0000313" key="14">
    <source>
        <dbReference type="Proteomes" id="UP000649604"/>
    </source>
</evidence>
<feature type="transmembrane region" description="Helical" evidence="12">
    <location>
        <begin position="60"/>
        <end position="77"/>
    </location>
</feature>
<evidence type="ECO:0000256" key="3">
    <source>
        <dbReference type="ARBA" id="ARBA00010544"/>
    </source>
</evidence>
<comment type="similarity">
    <text evidence="3">Belongs to the CcmB/CycW/HelB family.</text>
</comment>
<evidence type="ECO:0000256" key="12">
    <source>
        <dbReference type="SAM" id="Phobius"/>
    </source>
</evidence>
<dbReference type="InterPro" id="IPR003544">
    <property type="entry name" value="Cyt_c_biogenesis_CcmB"/>
</dbReference>
<feature type="transmembrane region" description="Helical" evidence="12">
    <location>
        <begin position="36"/>
        <end position="54"/>
    </location>
</feature>
<feature type="transmembrane region" description="Helical" evidence="12">
    <location>
        <begin position="138"/>
        <end position="159"/>
    </location>
</feature>
<dbReference type="GO" id="GO:0005886">
    <property type="term" value="C:plasma membrane"/>
    <property type="evidence" value="ECO:0007669"/>
    <property type="project" value="UniProtKB-SubCell"/>
</dbReference>
<evidence type="ECO:0000256" key="6">
    <source>
        <dbReference type="ARBA" id="ARBA00022475"/>
    </source>
</evidence>
<feature type="transmembrane region" description="Helical" evidence="12">
    <location>
        <begin position="204"/>
        <end position="226"/>
    </location>
</feature>
<comment type="caution">
    <text evidence="13">The sequence shown here is derived from an EMBL/GenBank/DDBJ whole genome shotgun (WGS) entry which is preliminary data.</text>
</comment>
<evidence type="ECO:0000256" key="1">
    <source>
        <dbReference type="ARBA" id="ARBA00002442"/>
    </source>
</evidence>
<dbReference type="Pfam" id="PF03379">
    <property type="entry name" value="CcmB"/>
    <property type="match status" value="1"/>
</dbReference>
<gene>
    <name evidence="13" type="ORF">GF339_17400</name>
</gene>
<dbReference type="EMBL" id="WJJP01000568">
    <property type="protein sequence ID" value="MBD3326365.1"/>
    <property type="molecule type" value="Genomic_DNA"/>
</dbReference>
<dbReference type="PRINTS" id="PR01414">
    <property type="entry name" value="CCMBBIOGNSIS"/>
</dbReference>
<evidence type="ECO:0000256" key="10">
    <source>
        <dbReference type="ARBA" id="ARBA00022989"/>
    </source>
</evidence>
<evidence type="ECO:0000256" key="5">
    <source>
        <dbReference type="ARBA" id="ARBA00022448"/>
    </source>
</evidence>
<feature type="transmembrane region" description="Helical" evidence="12">
    <location>
        <begin position="108"/>
        <end position="132"/>
    </location>
</feature>
<accession>A0A9D5JYB8</accession>
<name>A0A9D5JYB8_9BACT</name>
<keyword evidence="11 12" id="KW-0472">Membrane</keyword>
<keyword evidence="9" id="KW-0201">Cytochrome c-type biogenesis</keyword>
<evidence type="ECO:0000313" key="13">
    <source>
        <dbReference type="EMBL" id="MBD3326365.1"/>
    </source>
</evidence>
<dbReference type="GO" id="GO:0017004">
    <property type="term" value="P:cytochrome complex assembly"/>
    <property type="evidence" value="ECO:0007669"/>
    <property type="project" value="UniProtKB-KW"/>
</dbReference>
<keyword evidence="7" id="KW-0997">Cell inner membrane</keyword>
<organism evidence="13 14">
    <name type="scientific">candidate division KSB3 bacterium</name>
    <dbReference type="NCBI Taxonomy" id="2044937"/>
    <lineage>
        <taxon>Bacteria</taxon>
        <taxon>candidate division KSB3</taxon>
    </lineage>
</organism>
<dbReference type="PIRSF" id="PIRSF002764">
    <property type="entry name" value="CcmB"/>
    <property type="match status" value="1"/>
</dbReference>
<keyword evidence="10 12" id="KW-1133">Transmembrane helix</keyword>
<evidence type="ECO:0000256" key="9">
    <source>
        <dbReference type="ARBA" id="ARBA00022748"/>
    </source>
</evidence>
<protein>
    <recommendedName>
        <fullName evidence="4">Heme exporter protein B</fullName>
    </recommendedName>
</protein>
<keyword evidence="5" id="KW-0813">Transport</keyword>
<comment type="subcellular location">
    <subcellularLocation>
        <location evidence="2">Cell inner membrane</location>
        <topology evidence="2">Multi-pass membrane protein</topology>
    </subcellularLocation>
</comment>
<proteinExistence type="inferred from homology"/>
<dbReference type="PANTHER" id="PTHR30070:SF1">
    <property type="entry name" value="CYTOCHROME C BIOGENESIS B-RELATED"/>
    <property type="match status" value="1"/>
</dbReference>
<evidence type="ECO:0000256" key="11">
    <source>
        <dbReference type="ARBA" id="ARBA00023136"/>
    </source>
</evidence>
<dbReference type="InterPro" id="IPR026031">
    <property type="entry name" value="Cyt_c_CcmB_bac"/>
</dbReference>
<evidence type="ECO:0000256" key="4">
    <source>
        <dbReference type="ARBA" id="ARBA00016452"/>
    </source>
</evidence>
<dbReference type="Proteomes" id="UP000649604">
    <property type="component" value="Unassembled WGS sequence"/>
</dbReference>
<comment type="function">
    <text evidence="1">Required for the export of heme to the periplasm for the biogenesis of c-type cytochromes.</text>
</comment>
<evidence type="ECO:0000256" key="8">
    <source>
        <dbReference type="ARBA" id="ARBA00022692"/>
    </source>
</evidence>
<feature type="transmembrane region" description="Helical" evidence="12">
    <location>
        <begin position="171"/>
        <end position="192"/>
    </location>
</feature>
<evidence type="ECO:0000256" key="2">
    <source>
        <dbReference type="ARBA" id="ARBA00004429"/>
    </source>
</evidence>
<dbReference type="GO" id="GO:1903607">
    <property type="term" value="P:cytochrome c biosynthetic process"/>
    <property type="evidence" value="ECO:0007669"/>
    <property type="project" value="TreeGrafter"/>
</dbReference>
<keyword evidence="6" id="KW-1003">Cell membrane</keyword>
<sequence>MQQSQKGVPLFVRQIFLILWKDFLAERRTKESFPQMLMFALLILVIFNVTIQIGTPLQDFLPGLLWIAFTFAGILGLNHSFSLEHDNACLEGMRLCPVDRSAIYLGKVLGNFLFMVLTELILFPVIVILFNLTPGRHFITLAGVVLLGTLGFTAIGTLFAAMSANTKIREVLLPLLVFPIVIPILIAAVKATTKILAQQPWAEISFGIQFLIVFDLIFLGLATLTFEHILESE</sequence>
<keyword evidence="8 12" id="KW-0812">Transmembrane</keyword>
<dbReference type="GO" id="GO:0015232">
    <property type="term" value="F:heme transmembrane transporter activity"/>
    <property type="evidence" value="ECO:0007669"/>
    <property type="project" value="InterPro"/>
</dbReference>
<evidence type="ECO:0000256" key="7">
    <source>
        <dbReference type="ARBA" id="ARBA00022519"/>
    </source>
</evidence>
<reference evidence="13" key="1">
    <citation type="submission" date="2019-11" db="EMBL/GenBank/DDBJ databases">
        <title>Microbial mats filling the niche in hypersaline microbial mats.</title>
        <authorList>
            <person name="Wong H.L."/>
            <person name="Macleod F.I."/>
            <person name="White R.A. III"/>
            <person name="Burns B.P."/>
        </authorList>
    </citation>
    <scope>NUCLEOTIDE SEQUENCE</scope>
    <source>
        <strain evidence="13">Rbin_158</strain>
    </source>
</reference>